<feature type="domain" description="Pyrrolo-quinoline quinone repeat" evidence="4">
    <location>
        <begin position="40"/>
        <end position="355"/>
    </location>
</feature>
<dbReference type="PANTHER" id="PTHR32303">
    <property type="entry name" value="QUINOPROTEIN ALCOHOL DEHYDROGENASE (CYTOCHROME C)"/>
    <property type="match status" value="1"/>
</dbReference>
<keyword evidence="3" id="KW-0560">Oxidoreductase</keyword>
<evidence type="ECO:0000259" key="4">
    <source>
        <dbReference type="Pfam" id="PF01011"/>
    </source>
</evidence>
<gene>
    <name evidence="5" type="ORF">HRJ53_20435</name>
</gene>
<dbReference type="EMBL" id="JACDQQ010001968">
    <property type="protein sequence ID" value="MBA0087359.1"/>
    <property type="molecule type" value="Genomic_DNA"/>
</dbReference>
<accession>A0A7V8SYR4</accession>
<dbReference type="SMART" id="SM00564">
    <property type="entry name" value="PQQ"/>
    <property type="match status" value="5"/>
</dbReference>
<feature type="non-terminal residue" evidence="5">
    <location>
        <position position="366"/>
    </location>
</feature>
<proteinExistence type="inferred from homology"/>
<evidence type="ECO:0000313" key="5">
    <source>
        <dbReference type="EMBL" id="MBA0087359.1"/>
    </source>
</evidence>
<dbReference type="Proteomes" id="UP000567293">
    <property type="component" value="Unassembled WGS sequence"/>
</dbReference>
<evidence type="ECO:0000313" key="6">
    <source>
        <dbReference type="Proteomes" id="UP000567293"/>
    </source>
</evidence>
<sequence length="366" mass="40540">MSKASAWAILLSVFLSVSCNRPQTLDESRLRGAAQDSANWLMYGRTYDDHRFSPLSQINEQTVAKLGLAWSRELSTTRGLEATPLVEDGVLYTTGSWSVVDALDAKTGDVRWTYDPKVPRERAYFICCDVVNRGVALYRGKVYLGTLDGRLIALEERSGTPVWSAAASDSTKPYSITSAPRIAKGLVIIGNAGAEYGVRGYISAYDAESGKLSWRCYTVPGDPAQGFESKALEDAAKTWTGEWWKVGGGGTPWEGIVYDPTLDLLYFGTGNPTAWYRALRRGGDSLYTASILAVHRSNGQLAWYFQTTPGDNWDFDATQPLMQADLTLGGRLRKVIMQANKNGFFYVFDRKTGKLLSVKDYVYVNW</sequence>
<dbReference type="InterPro" id="IPR011047">
    <property type="entry name" value="Quinoprotein_ADH-like_sf"/>
</dbReference>
<reference evidence="5" key="1">
    <citation type="submission" date="2020-06" db="EMBL/GenBank/DDBJ databases">
        <title>Legume-microbial interactions unlock mineral nutrients during tropical forest succession.</title>
        <authorList>
            <person name="Epihov D.Z."/>
        </authorList>
    </citation>
    <scope>NUCLEOTIDE SEQUENCE [LARGE SCALE GENOMIC DNA]</scope>
    <source>
        <strain evidence="5">Pan2503</strain>
    </source>
</reference>
<dbReference type="GO" id="GO:0016491">
    <property type="term" value="F:oxidoreductase activity"/>
    <property type="evidence" value="ECO:0007669"/>
    <property type="project" value="UniProtKB-KW"/>
</dbReference>
<dbReference type="Gene3D" id="2.140.10.10">
    <property type="entry name" value="Quinoprotein alcohol dehydrogenase-like superfamily"/>
    <property type="match status" value="1"/>
</dbReference>
<comment type="caution">
    <text evidence="5">The sequence shown here is derived from an EMBL/GenBank/DDBJ whole genome shotgun (WGS) entry which is preliminary data.</text>
</comment>
<evidence type="ECO:0000256" key="3">
    <source>
        <dbReference type="ARBA" id="ARBA00023002"/>
    </source>
</evidence>
<dbReference type="PROSITE" id="PS51257">
    <property type="entry name" value="PROKAR_LIPOPROTEIN"/>
    <property type="match status" value="1"/>
</dbReference>
<protein>
    <submittedName>
        <fullName evidence="5">PQQ-binding-like beta-propeller repeat protein</fullName>
    </submittedName>
</protein>
<dbReference type="InterPro" id="IPR018391">
    <property type="entry name" value="PQQ_b-propeller_rpt"/>
</dbReference>
<dbReference type="SUPFAM" id="SSF50998">
    <property type="entry name" value="Quinoprotein alcohol dehydrogenase-like"/>
    <property type="match status" value="1"/>
</dbReference>
<keyword evidence="6" id="KW-1185">Reference proteome</keyword>
<evidence type="ECO:0000256" key="2">
    <source>
        <dbReference type="ARBA" id="ARBA00008156"/>
    </source>
</evidence>
<comment type="cofactor">
    <cofactor evidence="1">
        <name>pyrroloquinoline quinone</name>
        <dbReference type="ChEBI" id="CHEBI:58442"/>
    </cofactor>
</comment>
<dbReference type="InterPro" id="IPR002372">
    <property type="entry name" value="PQQ_rpt_dom"/>
</dbReference>
<evidence type="ECO:0000256" key="1">
    <source>
        <dbReference type="ARBA" id="ARBA00001931"/>
    </source>
</evidence>
<comment type="similarity">
    <text evidence="2">Belongs to the bacterial PQQ dehydrogenase family.</text>
</comment>
<organism evidence="5 6">
    <name type="scientific">Candidatus Acidiferrum panamense</name>
    <dbReference type="NCBI Taxonomy" id="2741543"/>
    <lineage>
        <taxon>Bacteria</taxon>
        <taxon>Pseudomonadati</taxon>
        <taxon>Acidobacteriota</taxon>
        <taxon>Terriglobia</taxon>
        <taxon>Candidatus Acidiferrales</taxon>
        <taxon>Candidatus Acidiferrum</taxon>
    </lineage>
</organism>
<name>A0A7V8SYR4_9BACT</name>
<dbReference type="AlphaFoldDB" id="A0A7V8SYR4"/>
<dbReference type="Pfam" id="PF01011">
    <property type="entry name" value="PQQ"/>
    <property type="match status" value="1"/>
</dbReference>